<dbReference type="Proteomes" id="UP000753802">
    <property type="component" value="Unassembled WGS sequence"/>
</dbReference>
<dbReference type="RefSeq" id="WP_161817795.1">
    <property type="nucleotide sequence ID" value="NZ_JAACJS010000011.1"/>
</dbReference>
<dbReference type="EMBL" id="JAACJS010000011">
    <property type="protein sequence ID" value="NCI49476.1"/>
    <property type="molecule type" value="Genomic_DNA"/>
</dbReference>
<dbReference type="Gene3D" id="1.20.120.520">
    <property type="entry name" value="nmb1532 protein domain like"/>
    <property type="match status" value="1"/>
</dbReference>
<evidence type="ECO:0000313" key="2">
    <source>
        <dbReference type="EMBL" id="NCI49476.1"/>
    </source>
</evidence>
<organism evidence="2 3">
    <name type="scientific">Sediminibacterium roseum</name>
    <dbReference type="NCBI Taxonomy" id="1978412"/>
    <lineage>
        <taxon>Bacteria</taxon>
        <taxon>Pseudomonadati</taxon>
        <taxon>Bacteroidota</taxon>
        <taxon>Chitinophagia</taxon>
        <taxon>Chitinophagales</taxon>
        <taxon>Chitinophagaceae</taxon>
        <taxon>Sediminibacterium</taxon>
    </lineage>
</organism>
<proteinExistence type="predicted"/>
<keyword evidence="3" id="KW-1185">Reference proteome</keyword>
<protein>
    <recommendedName>
        <fullName evidence="1">Hemerythrin-like domain-containing protein</fullName>
    </recommendedName>
</protein>
<evidence type="ECO:0000313" key="3">
    <source>
        <dbReference type="Proteomes" id="UP000753802"/>
    </source>
</evidence>
<name>A0ABW9ZX91_9BACT</name>
<feature type="domain" description="Hemerythrin-like" evidence="1">
    <location>
        <begin position="7"/>
        <end position="134"/>
    </location>
</feature>
<evidence type="ECO:0000259" key="1">
    <source>
        <dbReference type="Pfam" id="PF01814"/>
    </source>
</evidence>
<accession>A0ABW9ZX91</accession>
<sequence>MPRISSFAAPHKGLRNVLAQFSFYLGCTDFANPQELQQLIQLGDDMFVLLKDHVHTENEHTLRHLEERLPGASDHDKQDHEELEGIQDALEQRMRAFTGSETAEEIHRFYIDFSIFHSRYLEHIYEEETVTEPLLQKYFTDDELVQHRMSIMQGISFPVMLLWMKYTVPAQPDADSLGMLKGCRSFMPAEAFSLLMEAIREQMSSVRYNRLADSLR</sequence>
<gene>
    <name evidence="2" type="ORF">GWC95_06045</name>
</gene>
<dbReference type="InterPro" id="IPR012312">
    <property type="entry name" value="Hemerythrin-like"/>
</dbReference>
<dbReference type="Pfam" id="PF01814">
    <property type="entry name" value="Hemerythrin"/>
    <property type="match status" value="1"/>
</dbReference>
<reference evidence="2 3" key="1">
    <citation type="submission" date="2020-01" db="EMBL/GenBank/DDBJ databases">
        <title>Genome analysis.</title>
        <authorList>
            <person name="Wu S."/>
            <person name="Wang G."/>
        </authorList>
    </citation>
    <scope>NUCLEOTIDE SEQUENCE [LARGE SCALE GENOMIC DNA]</scope>
    <source>
        <strain evidence="2 3">SYL130</strain>
    </source>
</reference>
<comment type="caution">
    <text evidence="2">The sequence shown here is derived from an EMBL/GenBank/DDBJ whole genome shotgun (WGS) entry which is preliminary data.</text>
</comment>